<proteinExistence type="inferred from homology"/>
<feature type="region of interest" description="Disordered" evidence="13">
    <location>
        <begin position="270"/>
        <end position="290"/>
    </location>
</feature>
<feature type="transmembrane region" description="Helical" evidence="14">
    <location>
        <begin position="154"/>
        <end position="177"/>
    </location>
</feature>
<evidence type="ECO:0000256" key="7">
    <source>
        <dbReference type="ARBA" id="ARBA00022958"/>
    </source>
</evidence>
<evidence type="ECO:0000256" key="12">
    <source>
        <dbReference type="ARBA" id="ARBA00034430"/>
    </source>
</evidence>
<dbReference type="PATRIC" id="fig|1423719.4.peg.1081"/>
<evidence type="ECO:0000256" key="8">
    <source>
        <dbReference type="ARBA" id="ARBA00022989"/>
    </source>
</evidence>
<evidence type="ECO:0000256" key="11">
    <source>
        <dbReference type="ARBA" id="ARBA00023303"/>
    </source>
</evidence>
<evidence type="ECO:0000256" key="10">
    <source>
        <dbReference type="ARBA" id="ARBA00023136"/>
    </source>
</evidence>
<dbReference type="GO" id="GO:0005267">
    <property type="term" value="F:potassium channel activity"/>
    <property type="evidence" value="ECO:0007669"/>
    <property type="project" value="UniProtKB-KW"/>
</dbReference>
<organism evidence="15 16">
    <name type="scientific">Dellaglioa algida DSM 15638</name>
    <dbReference type="NCBI Taxonomy" id="1423719"/>
    <lineage>
        <taxon>Bacteria</taxon>
        <taxon>Bacillati</taxon>
        <taxon>Bacillota</taxon>
        <taxon>Bacilli</taxon>
        <taxon>Lactobacillales</taxon>
        <taxon>Lactobacillaceae</taxon>
        <taxon>Dellaglioa</taxon>
    </lineage>
</organism>
<dbReference type="Proteomes" id="UP000051450">
    <property type="component" value="Unassembled WGS sequence"/>
</dbReference>
<evidence type="ECO:0000256" key="1">
    <source>
        <dbReference type="ARBA" id="ARBA00004141"/>
    </source>
</evidence>
<keyword evidence="5 14" id="KW-0812">Transmembrane</keyword>
<keyword evidence="9" id="KW-0406">Ion transport</keyword>
<dbReference type="InterPro" id="IPR010617">
    <property type="entry name" value="TMEM175-like"/>
</dbReference>
<feature type="transmembrane region" description="Helical" evidence="14">
    <location>
        <begin position="71"/>
        <end position="93"/>
    </location>
</feature>
<keyword evidence="4" id="KW-0633">Potassium transport</keyword>
<comment type="caution">
    <text evidence="15">The sequence shown here is derived from an EMBL/GenBank/DDBJ whole genome shotgun (WGS) entry which is preliminary data.</text>
</comment>
<dbReference type="GO" id="GO:0016020">
    <property type="term" value="C:membrane"/>
    <property type="evidence" value="ECO:0007669"/>
    <property type="project" value="UniProtKB-SubCell"/>
</dbReference>
<evidence type="ECO:0000313" key="15">
    <source>
        <dbReference type="EMBL" id="KRK45829.1"/>
    </source>
</evidence>
<dbReference type="PANTHER" id="PTHR31462">
    <property type="entry name" value="ENDOSOMAL/LYSOSOMAL POTASSIUM CHANNEL TMEM175"/>
    <property type="match status" value="1"/>
</dbReference>
<reference evidence="15 16" key="1">
    <citation type="journal article" date="2015" name="Genome Announc.">
        <title>Expanding the biotechnology potential of lactobacilli through comparative genomics of 213 strains and associated genera.</title>
        <authorList>
            <person name="Sun Z."/>
            <person name="Harris H.M."/>
            <person name="McCann A."/>
            <person name="Guo C."/>
            <person name="Argimon S."/>
            <person name="Zhang W."/>
            <person name="Yang X."/>
            <person name="Jeffery I.B."/>
            <person name="Cooney J.C."/>
            <person name="Kagawa T.F."/>
            <person name="Liu W."/>
            <person name="Song Y."/>
            <person name="Salvetti E."/>
            <person name="Wrobel A."/>
            <person name="Rasinkangas P."/>
            <person name="Parkhill J."/>
            <person name="Rea M.C."/>
            <person name="O'Sullivan O."/>
            <person name="Ritari J."/>
            <person name="Douillard F.P."/>
            <person name="Paul Ross R."/>
            <person name="Yang R."/>
            <person name="Briner A.E."/>
            <person name="Felis G.E."/>
            <person name="de Vos W.M."/>
            <person name="Barrangou R."/>
            <person name="Klaenhammer T.R."/>
            <person name="Caufield P.W."/>
            <person name="Cui Y."/>
            <person name="Zhang H."/>
            <person name="O'Toole P.W."/>
        </authorList>
    </citation>
    <scope>NUCLEOTIDE SEQUENCE [LARGE SCALE GENOMIC DNA]</scope>
    <source>
        <strain evidence="15 16">DSM 15638</strain>
    </source>
</reference>
<dbReference type="STRING" id="1423719.FC66_GL001060"/>
<keyword evidence="10 14" id="KW-0472">Membrane</keyword>
<evidence type="ECO:0000256" key="4">
    <source>
        <dbReference type="ARBA" id="ARBA00022538"/>
    </source>
</evidence>
<evidence type="ECO:0000256" key="9">
    <source>
        <dbReference type="ARBA" id="ARBA00023065"/>
    </source>
</evidence>
<sequence length="290" mass="33508">MKIKERLDTLSDAIIAIIITIMVLEMPIEVKNGEINFADLFQTIGIFIVSFCFVANIWYQHAVVFAEVDEVSNKIIVMDLILMMFLALIPAFTRLMTTDTVKETVVMYGILYVIIIYIFRGIAKAIIHQKYTEKSDMQKVYVAIYGKHNTETGLLMLALIILGWFFPKIALVFFIIIPIRSFIANSADNSEFTGVSQMDPKGTEAFLKMSQKDREKLKPLILTLRREMAQRDPDAWENFTEDAEEALDVSEETILRWFHRYYEDFKNGRRAGKGHDRVAGKERLGRQDRK</sequence>
<evidence type="ECO:0000256" key="14">
    <source>
        <dbReference type="SAM" id="Phobius"/>
    </source>
</evidence>
<keyword evidence="11" id="KW-0407">Ion channel</keyword>
<evidence type="ECO:0000256" key="2">
    <source>
        <dbReference type="ARBA" id="ARBA00006920"/>
    </source>
</evidence>
<comment type="subcellular location">
    <subcellularLocation>
        <location evidence="1">Membrane</location>
        <topology evidence="1">Multi-pass membrane protein</topology>
    </subcellularLocation>
</comment>
<keyword evidence="8 14" id="KW-1133">Transmembrane helix</keyword>
<keyword evidence="6" id="KW-0631">Potassium channel</keyword>
<keyword evidence="3" id="KW-0813">Transport</keyword>
<dbReference type="PANTHER" id="PTHR31462:SF5">
    <property type="entry name" value="ENDOSOMAL_LYSOSOMAL PROTON CHANNEL TMEM175"/>
    <property type="match status" value="1"/>
</dbReference>
<dbReference type="RefSeq" id="WP_057974121.1">
    <property type="nucleotide sequence ID" value="NZ_AZDI01000004.1"/>
</dbReference>
<evidence type="ECO:0000256" key="5">
    <source>
        <dbReference type="ARBA" id="ARBA00022692"/>
    </source>
</evidence>
<keyword evidence="16" id="KW-1185">Reference proteome</keyword>
<gene>
    <name evidence="15" type="ORF">FC66_GL001060</name>
</gene>
<accession>A0A0R1HH69</accession>
<dbReference type="OrthoDB" id="7626281at2"/>
<dbReference type="AlphaFoldDB" id="A0A0R1HH69"/>
<evidence type="ECO:0000256" key="13">
    <source>
        <dbReference type="SAM" id="MobiDB-lite"/>
    </source>
</evidence>
<dbReference type="GO" id="GO:0015252">
    <property type="term" value="F:proton channel activity"/>
    <property type="evidence" value="ECO:0007669"/>
    <property type="project" value="InterPro"/>
</dbReference>
<dbReference type="EMBL" id="AZDI01000004">
    <property type="protein sequence ID" value="KRK45829.1"/>
    <property type="molecule type" value="Genomic_DNA"/>
</dbReference>
<comment type="catalytic activity">
    <reaction evidence="12">
        <text>K(+)(in) = K(+)(out)</text>
        <dbReference type="Rhea" id="RHEA:29463"/>
        <dbReference type="ChEBI" id="CHEBI:29103"/>
    </reaction>
</comment>
<protein>
    <submittedName>
        <fullName evidence="15">Integral membrane protein</fullName>
    </submittedName>
</protein>
<evidence type="ECO:0000256" key="6">
    <source>
        <dbReference type="ARBA" id="ARBA00022826"/>
    </source>
</evidence>
<comment type="similarity">
    <text evidence="2">Belongs to the TMEM175 family.</text>
</comment>
<keyword evidence="7" id="KW-0630">Potassium</keyword>
<feature type="transmembrane region" description="Helical" evidence="14">
    <location>
        <begin position="40"/>
        <end position="59"/>
    </location>
</feature>
<evidence type="ECO:0000256" key="3">
    <source>
        <dbReference type="ARBA" id="ARBA00022448"/>
    </source>
</evidence>
<evidence type="ECO:0000313" key="16">
    <source>
        <dbReference type="Proteomes" id="UP000051450"/>
    </source>
</evidence>
<dbReference type="Pfam" id="PF06736">
    <property type="entry name" value="TMEM175"/>
    <property type="match status" value="1"/>
</dbReference>
<feature type="transmembrane region" description="Helical" evidence="14">
    <location>
        <begin position="105"/>
        <end position="127"/>
    </location>
</feature>
<name>A0A0R1HH69_9LACO</name>
<feature type="transmembrane region" description="Helical" evidence="14">
    <location>
        <begin position="7"/>
        <end position="28"/>
    </location>
</feature>